<keyword evidence="8" id="KW-0460">Magnesium</keyword>
<dbReference type="PANTHER" id="PTHR47707">
    <property type="entry name" value="8-OXO-DGTP DIPHOSPHATASE"/>
    <property type="match status" value="1"/>
</dbReference>
<dbReference type="RefSeq" id="WP_249770525.1">
    <property type="nucleotide sequence ID" value="NZ_CP097332.1"/>
</dbReference>
<dbReference type="EC" id="3.6.1.55" evidence="11"/>
<comment type="catalytic activity">
    <reaction evidence="10">
        <text>8-oxo-dGTP + H2O = 8-oxo-dGMP + diphosphate + H(+)</text>
        <dbReference type="Rhea" id="RHEA:31575"/>
        <dbReference type="ChEBI" id="CHEBI:15377"/>
        <dbReference type="ChEBI" id="CHEBI:15378"/>
        <dbReference type="ChEBI" id="CHEBI:33019"/>
        <dbReference type="ChEBI" id="CHEBI:63224"/>
        <dbReference type="ChEBI" id="CHEBI:77896"/>
        <dbReference type="EC" id="3.6.1.55"/>
    </reaction>
</comment>
<keyword evidence="6" id="KW-0227">DNA damage</keyword>
<comment type="cofactor">
    <cofactor evidence="1">
        <name>Mg(2+)</name>
        <dbReference type="ChEBI" id="CHEBI:18420"/>
    </cofactor>
</comment>
<dbReference type="Proteomes" id="UP001056336">
    <property type="component" value="Chromosome"/>
</dbReference>
<proteinExistence type="inferred from homology"/>
<gene>
    <name evidence="13" type="ORF">M6D93_15650</name>
</gene>
<evidence type="ECO:0000256" key="5">
    <source>
        <dbReference type="ARBA" id="ARBA00022723"/>
    </source>
</evidence>
<evidence type="ECO:0000256" key="10">
    <source>
        <dbReference type="ARBA" id="ARBA00035861"/>
    </source>
</evidence>
<evidence type="ECO:0000313" key="14">
    <source>
        <dbReference type="Proteomes" id="UP001056336"/>
    </source>
</evidence>
<dbReference type="CDD" id="cd03425">
    <property type="entry name" value="NUDIX_MutT_NudA_like"/>
    <property type="match status" value="1"/>
</dbReference>
<dbReference type="Pfam" id="PF00293">
    <property type="entry name" value="NUDIX"/>
    <property type="match status" value="1"/>
</dbReference>
<evidence type="ECO:0000256" key="2">
    <source>
        <dbReference type="ARBA" id="ARBA00005582"/>
    </source>
</evidence>
<keyword evidence="14" id="KW-1185">Reference proteome</keyword>
<evidence type="ECO:0000256" key="11">
    <source>
        <dbReference type="ARBA" id="ARBA00038905"/>
    </source>
</evidence>
<sequence length="229" mass="26412">MKYPRVLRVADLLRIDEHDVARFLGQLPRGVSVVHQALPAGVLVTLEDRRPFWDRRPRRIALRALQKVMDRLRDVEQEWVVAAAIRRDRPDGPHRPGSPNGSRVLVAERDHPAELAGLWEFPGGKVEKGESPASALVRECREELGVRVRVGRELDREQLSDRRILMLLEASLEEDLQTDLQTDRETDRAAGQVPRPLEHRRLRWIGFEELDELSWLGANRRFAADVTRR</sequence>
<name>A0ABY4QVM6_9ACTN</name>
<reference evidence="13" key="2">
    <citation type="submission" date="2022-05" db="EMBL/GenBank/DDBJ databases">
        <authorList>
            <person name="Kim J.-S."/>
            <person name="Lee K."/>
            <person name="Suh M."/>
            <person name="Eom M."/>
            <person name="Kim J.-S."/>
            <person name="Kim D.-S."/>
            <person name="Ko S.-H."/>
            <person name="Shin Y."/>
            <person name="Lee J.-S."/>
        </authorList>
    </citation>
    <scope>NUCLEOTIDE SEQUENCE</scope>
    <source>
        <strain evidence="13">N237</strain>
    </source>
</reference>
<dbReference type="InterPro" id="IPR047127">
    <property type="entry name" value="MutT-like"/>
</dbReference>
<dbReference type="PROSITE" id="PS51462">
    <property type="entry name" value="NUDIX"/>
    <property type="match status" value="1"/>
</dbReference>
<dbReference type="SUPFAM" id="SSF55811">
    <property type="entry name" value="Nudix"/>
    <property type="match status" value="1"/>
</dbReference>
<evidence type="ECO:0000256" key="3">
    <source>
        <dbReference type="ARBA" id="ARBA00022457"/>
    </source>
</evidence>
<organism evidence="13 14">
    <name type="scientific">Jatrophihabitans telluris</name>
    <dbReference type="NCBI Taxonomy" id="2038343"/>
    <lineage>
        <taxon>Bacteria</taxon>
        <taxon>Bacillati</taxon>
        <taxon>Actinomycetota</taxon>
        <taxon>Actinomycetes</taxon>
        <taxon>Jatrophihabitantales</taxon>
        <taxon>Jatrophihabitantaceae</taxon>
        <taxon>Jatrophihabitans</taxon>
    </lineage>
</organism>
<comment type="similarity">
    <text evidence="2">Belongs to the Nudix hydrolase family.</text>
</comment>
<keyword evidence="4" id="KW-0235">DNA replication</keyword>
<evidence type="ECO:0000256" key="8">
    <source>
        <dbReference type="ARBA" id="ARBA00022842"/>
    </source>
</evidence>
<dbReference type="InterPro" id="IPR015797">
    <property type="entry name" value="NUDIX_hydrolase-like_dom_sf"/>
</dbReference>
<keyword evidence="7" id="KW-0378">Hydrolase</keyword>
<dbReference type="InterPro" id="IPR020476">
    <property type="entry name" value="Nudix_hydrolase"/>
</dbReference>
<evidence type="ECO:0000256" key="9">
    <source>
        <dbReference type="ARBA" id="ARBA00023204"/>
    </source>
</evidence>
<evidence type="ECO:0000313" key="13">
    <source>
        <dbReference type="EMBL" id="UQX87723.1"/>
    </source>
</evidence>
<keyword evidence="9" id="KW-0234">DNA repair</keyword>
<evidence type="ECO:0000259" key="12">
    <source>
        <dbReference type="PROSITE" id="PS51462"/>
    </source>
</evidence>
<evidence type="ECO:0000256" key="7">
    <source>
        <dbReference type="ARBA" id="ARBA00022801"/>
    </source>
</evidence>
<evidence type="ECO:0000256" key="4">
    <source>
        <dbReference type="ARBA" id="ARBA00022705"/>
    </source>
</evidence>
<feature type="domain" description="Nudix hydrolase" evidence="12">
    <location>
        <begin position="78"/>
        <end position="229"/>
    </location>
</feature>
<dbReference type="Gene3D" id="3.90.79.10">
    <property type="entry name" value="Nucleoside Triphosphate Pyrophosphohydrolase"/>
    <property type="match status" value="1"/>
</dbReference>
<dbReference type="PANTHER" id="PTHR47707:SF1">
    <property type="entry name" value="NUDIX HYDROLASE FAMILY PROTEIN"/>
    <property type="match status" value="1"/>
</dbReference>
<dbReference type="PRINTS" id="PR00502">
    <property type="entry name" value="NUDIXFAMILY"/>
</dbReference>
<dbReference type="EMBL" id="CP097332">
    <property type="protein sequence ID" value="UQX87723.1"/>
    <property type="molecule type" value="Genomic_DNA"/>
</dbReference>
<protein>
    <recommendedName>
        <fullName evidence="11">8-oxo-dGTP diphosphatase</fullName>
        <ecNumber evidence="11">3.6.1.55</ecNumber>
    </recommendedName>
</protein>
<evidence type="ECO:0000256" key="1">
    <source>
        <dbReference type="ARBA" id="ARBA00001946"/>
    </source>
</evidence>
<dbReference type="InterPro" id="IPR000086">
    <property type="entry name" value="NUDIX_hydrolase_dom"/>
</dbReference>
<reference evidence="13" key="1">
    <citation type="journal article" date="2018" name="Int. J. Syst. Evol. Microbiol.">
        <title>Jatrophihabitans telluris sp. nov., isolated from sediment soil of lava forest wetlands and the emended description of the genus Jatrophihabitans.</title>
        <authorList>
            <person name="Lee K.C."/>
            <person name="Suh M.K."/>
            <person name="Eom M.K."/>
            <person name="Kim K.K."/>
            <person name="Kim J.S."/>
            <person name="Kim D.S."/>
            <person name="Ko S.H."/>
            <person name="Shin Y.K."/>
            <person name="Lee J.S."/>
        </authorList>
    </citation>
    <scope>NUCLEOTIDE SEQUENCE</scope>
    <source>
        <strain evidence="13">N237</strain>
    </source>
</reference>
<accession>A0ABY4QVM6</accession>
<keyword evidence="3" id="KW-0515">Mutator protein</keyword>
<evidence type="ECO:0000256" key="6">
    <source>
        <dbReference type="ARBA" id="ARBA00022763"/>
    </source>
</evidence>
<keyword evidence="5" id="KW-0479">Metal-binding</keyword>